<sequence>MINILLPSMGGSSFFKDSYFPKMMYEICGKTMLELVVDNFKELDPKKYIFVFSKQECMQFHLDQSAEMLSDKTKVIQLENDTAGALCTCLMAVECIDKDEPLIIANSDQIIEVDYQKIVAYFQEKDADAGLITFPNIHPRWSYVAKQGDEVIEVAEKRPLSKDAIAGFYYFKKGKDFIEAAKRALLKKNSLEGKFYISASINELILLGKKVLYYDIPAEKYKSFYSPAKIKEYEEGKH</sequence>
<comment type="caution">
    <text evidence="4">The sequence shown here is derived from an EMBL/GenBank/DDBJ whole genome shotgun (WGS) entry which is preliminary data.</text>
</comment>
<dbReference type="Gene3D" id="3.90.550.10">
    <property type="entry name" value="Spore Coat Polysaccharide Biosynthesis Protein SpsA, Chain A"/>
    <property type="match status" value="1"/>
</dbReference>
<dbReference type="InterPro" id="IPR029044">
    <property type="entry name" value="Nucleotide-diphossugar_trans"/>
</dbReference>
<dbReference type="SUPFAM" id="SSF53448">
    <property type="entry name" value="Nucleotide-diphospho-sugar transferases"/>
    <property type="match status" value="1"/>
</dbReference>
<dbReference type="PIRSF" id="PIRSF028162">
    <property type="entry name" value="BcbE_prd"/>
    <property type="match status" value="1"/>
</dbReference>
<feature type="domain" description="Nucleotidyl transferase" evidence="3">
    <location>
        <begin position="21"/>
        <end position="193"/>
    </location>
</feature>
<organism evidence="4 5">
    <name type="scientific">Oribacterium asaccharolyticum ACB7</name>
    <dbReference type="NCBI Taxonomy" id="796944"/>
    <lineage>
        <taxon>Bacteria</taxon>
        <taxon>Bacillati</taxon>
        <taxon>Bacillota</taxon>
        <taxon>Clostridia</taxon>
        <taxon>Lachnospirales</taxon>
        <taxon>Lachnospiraceae</taxon>
        <taxon>Oribacterium</taxon>
    </lineage>
</organism>
<dbReference type="HOGENOM" id="CLU_065567_1_0_9"/>
<dbReference type="PANTHER" id="PTHR43584">
    <property type="entry name" value="NUCLEOTIDYL TRANSFERASE"/>
    <property type="match status" value="1"/>
</dbReference>
<dbReference type="Proteomes" id="UP000003527">
    <property type="component" value="Unassembled WGS sequence"/>
</dbReference>
<protein>
    <recommendedName>
        <fullName evidence="3">Nucleotidyl transferase domain-containing protein</fullName>
    </recommendedName>
</protein>
<evidence type="ECO:0000259" key="3">
    <source>
        <dbReference type="Pfam" id="PF00483"/>
    </source>
</evidence>
<proteinExistence type="predicted"/>
<dbReference type="InterPro" id="IPR005835">
    <property type="entry name" value="NTP_transferase_dom"/>
</dbReference>
<dbReference type="PANTHER" id="PTHR43584:SF8">
    <property type="entry name" value="N-ACETYLMURAMATE ALPHA-1-PHOSPHATE URIDYLYLTRANSFERASE"/>
    <property type="match status" value="1"/>
</dbReference>
<dbReference type="AlphaFoldDB" id="G9WVU8"/>
<evidence type="ECO:0000256" key="2">
    <source>
        <dbReference type="ARBA" id="ARBA00022695"/>
    </source>
</evidence>
<evidence type="ECO:0000313" key="4">
    <source>
        <dbReference type="EMBL" id="EHL10885.1"/>
    </source>
</evidence>
<name>G9WVU8_9FIRM</name>
<dbReference type="PATRIC" id="fig|796944.3.peg.1765"/>
<dbReference type="GO" id="GO:0016779">
    <property type="term" value="F:nucleotidyltransferase activity"/>
    <property type="evidence" value="ECO:0007669"/>
    <property type="project" value="UniProtKB-KW"/>
</dbReference>
<dbReference type="EMBL" id="AFZD01000018">
    <property type="protein sequence ID" value="EHL10885.1"/>
    <property type="molecule type" value="Genomic_DNA"/>
</dbReference>
<dbReference type="InterPro" id="IPR016873">
    <property type="entry name" value="Caps_polysacc_synth_BcbE_prd"/>
</dbReference>
<evidence type="ECO:0000313" key="5">
    <source>
        <dbReference type="Proteomes" id="UP000003527"/>
    </source>
</evidence>
<keyword evidence="5" id="KW-1185">Reference proteome</keyword>
<gene>
    <name evidence="4" type="ORF">HMPREF9624_01032</name>
</gene>
<reference evidence="4 5" key="1">
    <citation type="submission" date="2011-08" db="EMBL/GenBank/DDBJ databases">
        <title>The Genome Sequence of Oribacterium sp. ACB7.</title>
        <authorList>
            <consortium name="The Broad Institute Genome Sequencing Platform"/>
            <person name="Earl A."/>
            <person name="Ward D."/>
            <person name="Feldgarden M."/>
            <person name="Gevers D."/>
            <person name="Sizova M."/>
            <person name="Hazen A."/>
            <person name="Epstein S."/>
            <person name="Young S.K."/>
            <person name="Zeng Q."/>
            <person name="Gargeya S."/>
            <person name="Fitzgerald M."/>
            <person name="Haas B."/>
            <person name="Abouelleil A."/>
            <person name="Alvarado L."/>
            <person name="Arachchi H.M."/>
            <person name="Berlin A."/>
            <person name="Brown A."/>
            <person name="Chapman S.B."/>
            <person name="Chen Z."/>
            <person name="Dunbar C."/>
            <person name="Freedman E."/>
            <person name="Gearin G."/>
            <person name="Gellesch M."/>
            <person name="Goldberg J."/>
            <person name="Griggs A."/>
            <person name="Gujja S."/>
            <person name="Heiman D."/>
            <person name="Howarth C."/>
            <person name="Larson L."/>
            <person name="Lui A."/>
            <person name="MacDonald P.J.P."/>
            <person name="Montmayeur A."/>
            <person name="Murphy C."/>
            <person name="Neiman D."/>
            <person name="Pearson M."/>
            <person name="Priest M."/>
            <person name="Roberts A."/>
            <person name="Saif S."/>
            <person name="Shea T."/>
            <person name="Shenoy N."/>
            <person name="Sisk P."/>
            <person name="Stolte C."/>
            <person name="Sykes S."/>
            <person name="Wortman J."/>
            <person name="Nusbaum C."/>
            <person name="Birren B."/>
        </authorList>
    </citation>
    <scope>NUCLEOTIDE SEQUENCE [LARGE SCALE GENOMIC DNA]</scope>
    <source>
        <strain evidence="4 5">ACB7</strain>
    </source>
</reference>
<dbReference type="CDD" id="cd04183">
    <property type="entry name" value="GT2_BcE_like"/>
    <property type="match status" value="1"/>
</dbReference>
<dbReference type="RefSeq" id="WP_009536845.1">
    <property type="nucleotide sequence ID" value="NZ_JH414505.1"/>
</dbReference>
<evidence type="ECO:0000256" key="1">
    <source>
        <dbReference type="ARBA" id="ARBA00022679"/>
    </source>
</evidence>
<keyword evidence="2" id="KW-0548">Nucleotidyltransferase</keyword>
<dbReference type="InterPro" id="IPR050065">
    <property type="entry name" value="GlmU-like"/>
</dbReference>
<accession>G9WVU8</accession>
<keyword evidence="1" id="KW-0808">Transferase</keyword>
<dbReference type="Pfam" id="PF00483">
    <property type="entry name" value="NTP_transferase"/>
    <property type="match status" value="1"/>
</dbReference>